<dbReference type="Pfam" id="PF01943">
    <property type="entry name" value="Polysacc_synt"/>
    <property type="match status" value="1"/>
</dbReference>
<feature type="transmembrane region" description="Helical" evidence="6">
    <location>
        <begin position="434"/>
        <end position="457"/>
    </location>
</feature>
<keyword evidence="8" id="KW-1185">Reference proteome</keyword>
<feature type="transmembrane region" description="Helical" evidence="6">
    <location>
        <begin position="193"/>
        <end position="214"/>
    </location>
</feature>
<comment type="subcellular location">
    <subcellularLocation>
        <location evidence="1">Cell membrane</location>
        <topology evidence="1">Multi-pass membrane protein</topology>
    </subcellularLocation>
</comment>
<name>A0A7S8IEN0_9CHLR</name>
<dbReference type="RefSeq" id="WP_195170688.1">
    <property type="nucleotide sequence ID" value="NZ_CP062983.1"/>
</dbReference>
<evidence type="ECO:0000256" key="4">
    <source>
        <dbReference type="ARBA" id="ARBA00022989"/>
    </source>
</evidence>
<reference evidence="7 8" key="1">
    <citation type="submission" date="2020-02" db="EMBL/GenBank/DDBJ databases">
        <authorList>
            <person name="Zheng R.K."/>
            <person name="Sun C.M."/>
        </authorList>
    </citation>
    <scope>NUCLEOTIDE SEQUENCE [LARGE SCALE GENOMIC DNA]</scope>
    <source>
        <strain evidence="8">rifampicinis</strain>
    </source>
</reference>
<dbReference type="PANTHER" id="PTHR30250:SF11">
    <property type="entry name" value="O-ANTIGEN TRANSPORTER-RELATED"/>
    <property type="match status" value="1"/>
</dbReference>
<evidence type="ECO:0000256" key="1">
    <source>
        <dbReference type="ARBA" id="ARBA00004651"/>
    </source>
</evidence>
<evidence type="ECO:0000256" key="3">
    <source>
        <dbReference type="ARBA" id="ARBA00022692"/>
    </source>
</evidence>
<feature type="transmembrane region" description="Helical" evidence="6">
    <location>
        <begin position="314"/>
        <end position="340"/>
    </location>
</feature>
<dbReference type="CDD" id="cd13128">
    <property type="entry name" value="MATE_Wzx_like"/>
    <property type="match status" value="1"/>
</dbReference>
<feature type="transmembrane region" description="Helical" evidence="6">
    <location>
        <begin position="163"/>
        <end position="187"/>
    </location>
</feature>
<feature type="transmembrane region" description="Helical" evidence="6">
    <location>
        <begin position="346"/>
        <end position="367"/>
    </location>
</feature>
<gene>
    <name evidence="7" type="ORF">G4Y79_23505</name>
</gene>
<feature type="transmembrane region" description="Helical" evidence="6">
    <location>
        <begin position="28"/>
        <end position="48"/>
    </location>
</feature>
<keyword evidence="3 6" id="KW-0812">Transmembrane</keyword>
<feature type="transmembrane region" description="Helical" evidence="6">
    <location>
        <begin position="60"/>
        <end position="84"/>
    </location>
</feature>
<feature type="transmembrane region" description="Helical" evidence="6">
    <location>
        <begin position="268"/>
        <end position="293"/>
    </location>
</feature>
<keyword evidence="2" id="KW-1003">Cell membrane</keyword>
<evidence type="ECO:0000313" key="7">
    <source>
        <dbReference type="EMBL" id="QPC82619.1"/>
    </source>
</evidence>
<dbReference type="GO" id="GO:0005886">
    <property type="term" value="C:plasma membrane"/>
    <property type="evidence" value="ECO:0007669"/>
    <property type="project" value="UniProtKB-SubCell"/>
</dbReference>
<evidence type="ECO:0000256" key="2">
    <source>
        <dbReference type="ARBA" id="ARBA00022475"/>
    </source>
</evidence>
<feature type="transmembrane region" description="Helical" evidence="6">
    <location>
        <begin position="226"/>
        <end position="248"/>
    </location>
</feature>
<dbReference type="InterPro" id="IPR050833">
    <property type="entry name" value="Poly_Biosynth_Transport"/>
</dbReference>
<accession>A0A7S8IEN0</accession>
<keyword evidence="4 6" id="KW-1133">Transmembrane helix</keyword>
<evidence type="ECO:0000313" key="8">
    <source>
        <dbReference type="Proteomes" id="UP000594468"/>
    </source>
</evidence>
<evidence type="ECO:0000256" key="5">
    <source>
        <dbReference type="ARBA" id="ARBA00023136"/>
    </source>
</evidence>
<protein>
    <submittedName>
        <fullName evidence="7">Flippase</fullName>
    </submittedName>
</protein>
<feature type="transmembrane region" description="Helical" evidence="6">
    <location>
        <begin position="463"/>
        <end position="484"/>
    </location>
</feature>
<dbReference type="Proteomes" id="UP000594468">
    <property type="component" value="Chromosome"/>
</dbReference>
<dbReference type="InterPro" id="IPR002797">
    <property type="entry name" value="Polysacc_synth"/>
</dbReference>
<dbReference type="PANTHER" id="PTHR30250">
    <property type="entry name" value="PST FAMILY PREDICTED COLANIC ACID TRANSPORTER"/>
    <property type="match status" value="1"/>
</dbReference>
<proteinExistence type="predicted"/>
<dbReference type="EMBL" id="CP062983">
    <property type="protein sequence ID" value="QPC82619.1"/>
    <property type="molecule type" value="Genomic_DNA"/>
</dbReference>
<feature type="transmembrane region" description="Helical" evidence="6">
    <location>
        <begin position="379"/>
        <end position="402"/>
    </location>
</feature>
<dbReference type="AlphaFoldDB" id="A0A7S8IEN0"/>
<feature type="transmembrane region" description="Helical" evidence="6">
    <location>
        <begin position="96"/>
        <end position="120"/>
    </location>
</feature>
<sequence>MVDPENTPFTLPATPERAQDMRRAARNISVLMLASVLSKGILLVWQIVLGNWLGPTEYGLYNTVISLGAVAAPIVNFGIGLIAIREVSRKPELAGRYWTAMLFTQTLLFIVAYLVMVIASVIVRGGAGSDEIVAFAAVSGISLLIDVFGSISNDLLIAQERMTITAAVDVGTITLRVLLVATVVSAGWGLAGIYLMTILVGILRFAVLWGVHFYNGLRPEWPLDRAITWGLLSNGWPLAINALIAQMYDHSDKIMTTAIIGETNTGYLSPAFLIKFGVVELLSTTVVVATYPIMSRYYEEGDGSMFGFMVEKMARFMLLVSLPIALVFTFFSGPIIMLIYSEEYAPVIGIMPIFMWYTVLTMVGSIFSRALLIQNKQRIALMIRIVGLVLNVILNLVLLVGYRDPRGAAIATIVAESVSLVLMMRVFRAPGFSWGVVIGGALRILGWGAASAIVMVLLGSIHYIPGIAGGLLVYAAGCFWLPVLGRDDWDLVYRVVAAMPGGHIIRRYWHRDVAVNW</sequence>
<dbReference type="KEGG" id="pmet:G4Y79_23505"/>
<keyword evidence="5 6" id="KW-0472">Membrane</keyword>
<feature type="transmembrane region" description="Helical" evidence="6">
    <location>
        <begin position="408"/>
        <end position="427"/>
    </location>
</feature>
<organism evidence="7 8">
    <name type="scientific">Phototrophicus methaneseepsis</name>
    <dbReference type="NCBI Taxonomy" id="2710758"/>
    <lineage>
        <taxon>Bacteria</taxon>
        <taxon>Bacillati</taxon>
        <taxon>Chloroflexota</taxon>
        <taxon>Candidatus Thermofontia</taxon>
        <taxon>Phototrophicales</taxon>
        <taxon>Phototrophicaceae</taxon>
        <taxon>Phototrophicus</taxon>
    </lineage>
</organism>
<evidence type="ECO:0000256" key="6">
    <source>
        <dbReference type="SAM" id="Phobius"/>
    </source>
</evidence>
<feature type="transmembrane region" description="Helical" evidence="6">
    <location>
        <begin position="132"/>
        <end position="151"/>
    </location>
</feature>